<evidence type="ECO:0000313" key="3">
    <source>
        <dbReference type="Proteomes" id="UP001566132"/>
    </source>
</evidence>
<evidence type="ECO:0000313" key="2">
    <source>
        <dbReference type="EMBL" id="KAL1492436.1"/>
    </source>
</evidence>
<keyword evidence="3" id="KW-1185">Reference proteome</keyword>
<dbReference type="AlphaFoldDB" id="A0ABD1EDG9"/>
<dbReference type="EMBL" id="JBDJPC010000008">
    <property type="protein sequence ID" value="KAL1492436.1"/>
    <property type="molecule type" value="Genomic_DNA"/>
</dbReference>
<protein>
    <submittedName>
        <fullName evidence="2">Uncharacterized protein</fullName>
    </submittedName>
</protein>
<feature type="region of interest" description="Disordered" evidence="1">
    <location>
        <begin position="149"/>
        <end position="198"/>
    </location>
</feature>
<dbReference type="Proteomes" id="UP001566132">
    <property type="component" value="Unassembled WGS sequence"/>
</dbReference>
<reference evidence="2 3" key="1">
    <citation type="submission" date="2024-05" db="EMBL/GenBank/DDBJ databases">
        <title>Genetic variation in Jamaican populations of the coffee berry borer (Hypothenemus hampei).</title>
        <authorList>
            <person name="Errbii M."/>
            <person name="Myrie A."/>
        </authorList>
    </citation>
    <scope>NUCLEOTIDE SEQUENCE [LARGE SCALE GENOMIC DNA]</scope>
    <source>
        <strain evidence="2">JA-Hopewell-2020-01-JO</strain>
        <tissue evidence="2">Whole body</tissue>
    </source>
</reference>
<evidence type="ECO:0000256" key="1">
    <source>
        <dbReference type="SAM" id="MobiDB-lite"/>
    </source>
</evidence>
<proteinExistence type="predicted"/>
<sequence length="198" mass="23034">MKSQKCQNAIVNVLDFTERYIKNAVSAIVQFKISRLNHTYLGTKFFDKEKQSMFLEKNVDDATEAIFPRCQEDDFQLKTVLKGPHLRPFIQIFNSATRFPIISPRRQVWITPYILDVVKILVTFIVFKHIYADTEHFAKASKTLSWDKKMMPTGKKDSKENDQKKDEKGNAQSAKEKTDSGINKPRYPSFYNISNKNN</sequence>
<organism evidence="2 3">
    <name type="scientific">Hypothenemus hampei</name>
    <name type="common">Coffee berry borer</name>
    <dbReference type="NCBI Taxonomy" id="57062"/>
    <lineage>
        <taxon>Eukaryota</taxon>
        <taxon>Metazoa</taxon>
        <taxon>Ecdysozoa</taxon>
        <taxon>Arthropoda</taxon>
        <taxon>Hexapoda</taxon>
        <taxon>Insecta</taxon>
        <taxon>Pterygota</taxon>
        <taxon>Neoptera</taxon>
        <taxon>Endopterygota</taxon>
        <taxon>Coleoptera</taxon>
        <taxon>Polyphaga</taxon>
        <taxon>Cucujiformia</taxon>
        <taxon>Curculionidae</taxon>
        <taxon>Scolytinae</taxon>
        <taxon>Hypothenemus</taxon>
    </lineage>
</organism>
<accession>A0ABD1EDG9</accession>
<comment type="caution">
    <text evidence="2">The sequence shown here is derived from an EMBL/GenBank/DDBJ whole genome shotgun (WGS) entry which is preliminary data.</text>
</comment>
<name>A0ABD1EDG9_HYPHA</name>
<gene>
    <name evidence="2" type="ORF">ABEB36_010688</name>
</gene>
<feature type="compositionally biased region" description="Basic and acidic residues" evidence="1">
    <location>
        <begin position="149"/>
        <end position="179"/>
    </location>
</feature>